<dbReference type="InterPro" id="IPR007379">
    <property type="entry name" value="Tim44-like_dom"/>
</dbReference>
<evidence type="ECO:0000256" key="11">
    <source>
        <dbReference type="SAM" id="Coils"/>
    </source>
</evidence>
<dbReference type="Proteomes" id="UP001201812">
    <property type="component" value="Unassembled WGS sequence"/>
</dbReference>
<feature type="coiled-coil region" evidence="11">
    <location>
        <begin position="49"/>
        <end position="76"/>
    </location>
</feature>
<dbReference type="SMART" id="SM00978">
    <property type="entry name" value="Tim44"/>
    <property type="match status" value="1"/>
</dbReference>
<evidence type="ECO:0000256" key="7">
    <source>
        <dbReference type="ARBA" id="ARBA00023010"/>
    </source>
</evidence>
<evidence type="ECO:0000313" key="14">
    <source>
        <dbReference type="Proteomes" id="UP001201812"/>
    </source>
</evidence>
<keyword evidence="6" id="KW-0809">Transit peptide</keyword>
<comment type="similarity">
    <text evidence="2 10">Belongs to the Tim44 family.</text>
</comment>
<evidence type="ECO:0000256" key="2">
    <source>
        <dbReference type="ARBA" id="ARBA00009597"/>
    </source>
</evidence>
<feature type="domain" description="Tim44-like" evidence="12">
    <location>
        <begin position="262"/>
        <end position="412"/>
    </location>
</feature>
<keyword evidence="7 10" id="KW-0811">Translocation</keyword>
<evidence type="ECO:0000256" key="6">
    <source>
        <dbReference type="ARBA" id="ARBA00022946"/>
    </source>
</evidence>
<evidence type="ECO:0000256" key="1">
    <source>
        <dbReference type="ARBA" id="ARBA00004273"/>
    </source>
</evidence>
<comment type="caution">
    <text evidence="13">The sequence shown here is derived from an EMBL/GenBank/DDBJ whole genome shotgun (WGS) entry which is preliminary data.</text>
</comment>
<keyword evidence="14" id="KW-1185">Reference proteome</keyword>
<evidence type="ECO:0000256" key="9">
    <source>
        <dbReference type="ARBA" id="ARBA00023136"/>
    </source>
</evidence>
<comment type="function">
    <text evidence="10">Essential component of the PAM complex, a complex required for the translocation of transit peptide-containing proteins from the inner membrane into the mitochondrial matrix in an ATP-dependent manner.</text>
</comment>
<dbReference type="Pfam" id="PF04280">
    <property type="entry name" value="Tim44"/>
    <property type="match status" value="1"/>
</dbReference>
<keyword evidence="5 10" id="KW-0653">Protein transport</keyword>
<protein>
    <recommendedName>
        <fullName evidence="10">Mitochondrial import inner membrane translocase subunit TIM44</fullName>
    </recommendedName>
</protein>
<dbReference type="InterPro" id="IPR039544">
    <property type="entry name" value="Tim44-like"/>
</dbReference>
<evidence type="ECO:0000256" key="8">
    <source>
        <dbReference type="ARBA" id="ARBA00023128"/>
    </source>
</evidence>
<dbReference type="SUPFAM" id="SSF54427">
    <property type="entry name" value="NTF2-like"/>
    <property type="match status" value="1"/>
</dbReference>
<dbReference type="Gene3D" id="3.10.450.240">
    <property type="match status" value="1"/>
</dbReference>
<evidence type="ECO:0000313" key="13">
    <source>
        <dbReference type="EMBL" id="KAI1718090.1"/>
    </source>
</evidence>
<name>A0AAD4NB75_9BILA</name>
<dbReference type="InterPro" id="IPR017303">
    <property type="entry name" value="Tim44"/>
</dbReference>
<dbReference type="InterPro" id="IPR032710">
    <property type="entry name" value="NTF2-like_dom_sf"/>
</dbReference>
<keyword evidence="11" id="KW-0175">Coiled coil</keyword>
<evidence type="ECO:0000259" key="12">
    <source>
        <dbReference type="SMART" id="SM00978"/>
    </source>
</evidence>
<dbReference type="PIRSF" id="PIRSF037871">
    <property type="entry name" value="TIM44"/>
    <property type="match status" value="1"/>
</dbReference>
<proteinExistence type="inferred from homology"/>
<dbReference type="EMBL" id="JAKKPZ010000008">
    <property type="protein sequence ID" value="KAI1718090.1"/>
    <property type="molecule type" value="Genomic_DNA"/>
</dbReference>
<evidence type="ECO:0000256" key="4">
    <source>
        <dbReference type="ARBA" id="ARBA00022792"/>
    </source>
</evidence>
<accession>A0AAD4NB75</accession>
<dbReference type="PANTHER" id="PTHR10721:SF1">
    <property type="entry name" value="MITOCHONDRIAL IMPORT INNER MEMBRANE TRANSLOCASE SUBUNIT TIM44"/>
    <property type="match status" value="1"/>
</dbReference>
<dbReference type="PANTHER" id="PTHR10721">
    <property type="entry name" value="MITOCHONDRIAL IMPORT INNER MEMBRANE TRANSLOCASE SUBUNIT TIM44"/>
    <property type="match status" value="1"/>
</dbReference>
<keyword evidence="8 10" id="KW-0496">Mitochondrion</keyword>
<sequence length="419" mass="48319">MRSSRFLFYIAGRQCGSKVRVTTQPAVQFSTQHNRNTNDNFFKKLIGNVQEELARNKQLQESRKALEERLKELNNPEVRRKFDKIEKEAQESSQAIAHRLSEFSTYVNRMVTDLKSTEAAQEALKQAKAAAEAMEKAARVVGDTKVYKQVASTTKNVSMQIDNLADVRMYSRPEELKMRSSGYSTAASSRTFDANTEAQDIQLHKDSRWYAGWNSFVESNPYLNKIMDWKLRNFDESDNVAVRLLRGLSGRVADLFGSNNEVSEVLTEIAKVDPSFDKVEWLKFCEKEVVPNILEAMIRYDMDVLQDWCHERAFNVLSTMIKEFQKIGYSAKDSHIIDVSKMEMLSGKMMDQGPVLVITFQVFMIHVIKNMEGKVIEGDPNNPVRMHHVWVMCRDMEEFNPKMAWKLLEVHMQQGKLTI</sequence>
<reference evidence="13" key="1">
    <citation type="submission" date="2022-01" db="EMBL/GenBank/DDBJ databases">
        <title>Genome Sequence Resource for Two Populations of Ditylenchus destructor, the Migratory Endoparasitic Phytonematode.</title>
        <authorList>
            <person name="Zhang H."/>
            <person name="Lin R."/>
            <person name="Xie B."/>
        </authorList>
    </citation>
    <scope>NUCLEOTIDE SEQUENCE</scope>
    <source>
        <strain evidence="13">BazhouSP</strain>
    </source>
</reference>
<dbReference type="GO" id="GO:0030150">
    <property type="term" value="P:protein import into mitochondrial matrix"/>
    <property type="evidence" value="ECO:0007669"/>
    <property type="project" value="InterPro"/>
</dbReference>
<dbReference type="AlphaFoldDB" id="A0AAD4NB75"/>
<keyword evidence="3 10" id="KW-0813">Transport</keyword>
<gene>
    <name evidence="13" type="ORF">DdX_06504</name>
</gene>
<organism evidence="13 14">
    <name type="scientific">Ditylenchus destructor</name>
    <dbReference type="NCBI Taxonomy" id="166010"/>
    <lineage>
        <taxon>Eukaryota</taxon>
        <taxon>Metazoa</taxon>
        <taxon>Ecdysozoa</taxon>
        <taxon>Nematoda</taxon>
        <taxon>Chromadorea</taxon>
        <taxon>Rhabditida</taxon>
        <taxon>Tylenchina</taxon>
        <taxon>Tylenchomorpha</taxon>
        <taxon>Sphaerularioidea</taxon>
        <taxon>Anguinidae</taxon>
        <taxon>Anguininae</taxon>
        <taxon>Ditylenchus</taxon>
    </lineage>
</organism>
<dbReference type="GO" id="GO:0051087">
    <property type="term" value="F:protein-folding chaperone binding"/>
    <property type="evidence" value="ECO:0007669"/>
    <property type="project" value="InterPro"/>
</dbReference>
<comment type="subcellular location">
    <subcellularLocation>
        <location evidence="1 10">Mitochondrion inner membrane</location>
    </subcellularLocation>
</comment>
<dbReference type="GO" id="GO:0005743">
    <property type="term" value="C:mitochondrial inner membrane"/>
    <property type="evidence" value="ECO:0007669"/>
    <property type="project" value="UniProtKB-SubCell"/>
</dbReference>
<keyword evidence="9 10" id="KW-0472">Membrane</keyword>
<evidence type="ECO:0000256" key="5">
    <source>
        <dbReference type="ARBA" id="ARBA00022927"/>
    </source>
</evidence>
<evidence type="ECO:0000256" key="3">
    <source>
        <dbReference type="ARBA" id="ARBA00022448"/>
    </source>
</evidence>
<keyword evidence="4 10" id="KW-0999">Mitochondrion inner membrane</keyword>
<evidence type="ECO:0000256" key="10">
    <source>
        <dbReference type="PIRNR" id="PIRNR037871"/>
    </source>
</evidence>